<organism evidence="1 2">
    <name type="scientific">Streptomyces achmelvichensis</name>
    <dbReference type="NCBI Taxonomy" id="3134111"/>
    <lineage>
        <taxon>Bacteria</taxon>
        <taxon>Bacillati</taxon>
        <taxon>Actinomycetota</taxon>
        <taxon>Actinomycetes</taxon>
        <taxon>Kitasatosporales</taxon>
        <taxon>Streptomycetaceae</taxon>
        <taxon>Streptomyces</taxon>
    </lineage>
</organism>
<protein>
    <submittedName>
        <fullName evidence="1">DUF1801 domain-containing protein</fullName>
    </submittedName>
</protein>
<evidence type="ECO:0000313" key="2">
    <source>
        <dbReference type="Proteomes" id="UP001377168"/>
    </source>
</evidence>
<keyword evidence="2" id="KW-1185">Reference proteome</keyword>
<gene>
    <name evidence="1" type="ORF">WKI67_05970</name>
</gene>
<dbReference type="Proteomes" id="UP001377168">
    <property type="component" value="Unassembled WGS sequence"/>
</dbReference>
<sequence>MAKFETVEAYVESLDAPLRDIAEHARKTVDAALIGVEAAMWHGHPVWSLGEAPGKQPVALIKAYGSYVTFALWRGQSVTDPSGRLEAASREMAQVKLRSVADIDADLFTGWLHRARDLEA</sequence>
<proteinExistence type="predicted"/>
<name>A0ACC6PNI9_9ACTN</name>
<accession>A0ACC6PNI9</accession>
<dbReference type="EMBL" id="JBBKAJ010000022">
    <property type="protein sequence ID" value="MEJ8632936.1"/>
    <property type="molecule type" value="Genomic_DNA"/>
</dbReference>
<comment type="caution">
    <text evidence="1">The sequence shown here is derived from an EMBL/GenBank/DDBJ whole genome shotgun (WGS) entry which is preliminary data.</text>
</comment>
<reference evidence="1" key="1">
    <citation type="submission" date="2024-03" db="EMBL/GenBank/DDBJ databases">
        <title>Novel Streptomyces species of biotechnological and ecological value are a feature of Machair soil.</title>
        <authorList>
            <person name="Prole J.R."/>
            <person name="Goodfellow M."/>
            <person name="Allenby N."/>
            <person name="Ward A.C."/>
        </authorList>
    </citation>
    <scope>NUCLEOTIDE SEQUENCE</scope>
    <source>
        <strain evidence="1">MS2.AVA.5</strain>
    </source>
</reference>
<evidence type="ECO:0000313" key="1">
    <source>
        <dbReference type="EMBL" id="MEJ8632936.1"/>
    </source>
</evidence>